<keyword evidence="4 6" id="KW-0472">Membrane</keyword>
<feature type="transmembrane region" description="Helical" evidence="6">
    <location>
        <begin position="242"/>
        <end position="267"/>
    </location>
</feature>
<feature type="transmembrane region" description="Helical" evidence="6">
    <location>
        <begin position="174"/>
        <end position="192"/>
    </location>
</feature>
<dbReference type="InterPro" id="IPR003689">
    <property type="entry name" value="ZIP"/>
</dbReference>
<evidence type="ECO:0000256" key="6">
    <source>
        <dbReference type="SAM" id="Phobius"/>
    </source>
</evidence>
<evidence type="ECO:0000313" key="8">
    <source>
        <dbReference type="Proteomes" id="UP001470230"/>
    </source>
</evidence>
<evidence type="ECO:0000256" key="5">
    <source>
        <dbReference type="SAM" id="Coils"/>
    </source>
</evidence>
<evidence type="ECO:0000256" key="3">
    <source>
        <dbReference type="ARBA" id="ARBA00022989"/>
    </source>
</evidence>
<comment type="caution">
    <text evidence="7">The sequence shown here is derived from an EMBL/GenBank/DDBJ whole genome shotgun (WGS) entry which is preliminary data.</text>
</comment>
<gene>
    <name evidence="7" type="ORF">M9Y10_024035</name>
</gene>
<reference evidence="7 8" key="1">
    <citation type="submission" date="2024-04" db="EMBL/GenBank/DDBJ databases">
        <title>Tritrichomonas musculus Genome.</title>
        <authorList>
            <person name="Alves-Ferreira E."/>
            <person name="Grigg M."/>
            <person name="Lorenzi H."/>
            <person name="Galac M."/>
        </authorList>
    </citation>
    <scope>NUCLEOTIDE SEQUENCE [LARGE SCALE GENOMIC DNA]</scope>
    <source>
        <strain evidence="7 8">EAF2021</strain>
    </source>
</reference>
<keyword evidence="2 6" id="KW-0812">Transmembrane</keyword>
<protein>
    <recommendedName>
        <fullName evidence="9">ZIP Zinc transporter family protein</fullName>
    </recommendedName>
</protein>
<keyword evidence="3 6" id="KW-1133">Transmembrane helix</keyword>
<keyword evidence="8" id="KW-1185">Reference proteome</keyword>
<dbReference type="EMBL" id="JAPFFF010000003">
    <property type="protein sequence ID" value="KAK8895565.1"/>
    <property type="molecule type" value="Genomic_DNA"/>
</dbReference>
<feature type="coiled-coil region" evidence="5">
    <location>
        <begin position="131"/>
        <end position="158"/>
    </location>
</feature>
<comment type="subcellular location">
    <subcellularLocation>
        <location evidence="1">Membrane</location>
        <topology evidence="1">Multi-pass membrane protein</topology>
    </subcellularLocation>
</comment>
<keyword evidence="5" id="KW-0175">Coiled coil</keyword>
<organism evidence="7 8">
    <name type="scientific">Tritrichomonas musculus</name>
    <dbReference type="NCBI Taxonomy" id="1915356"/>
    <lineage>
        <taxon>Eukaryota</taxon>
        <taxon>Metamonada</taxon>
        <taxon>Parabasalia</taxon>
        <taxon>Tritrichomonadida</taxon>
        <taxon>Tritrichomonadidae</taxon>
        <taxon>Tritrichomonas</taxon>
    </lineage>
</organism>
<feature type="transmembrane region" description="Helical" evidence="6">
    <location>
        <begin position="212"/>
        <end position="235"/>
    </location>
</feature>
<feature type="transmembrane region" description="Helical" evidence="6">
    <location>
        <begin position="78"/>
        <end position="96"/>
    </location>
</feature>
<dbReference type="Pfam" id="PF02535">
    <property type="entry name" value="Zip"/>
    <property type="match status" value="1"/>
</dbReference>
<evidence type="ECO:0000256" key="4">
    <source>
        <dbReference type="ARBA" id="ARBA00023136"/>
    </source>
</evidence>
<dbReference type="PANTHER" id="PTHR11040:SF140">
    <property type="entry name" value="ZRT (ZRT), IRT- (IRT-) LIKE PROTEIN TRANSPORTER"/>
    <property type="match status" value="1"/>
</dbReference>
<evidence type="ECO:0000313" key="7">
    <source>
        <dbReference type="EMBL" id="KAK8895565.1"/>
    </source>
</evidence>
<feature type="transmembrane region" description="Helical" evidence="6">
    <location>
        <begin position="309"/>
        <end position="328"/>
    </location>
</feature>
<accession>A0ABR2KZX7</accession>
<dbReference type="PANTHER" id="PTHR11040">
    <property type="entry name" value="ZINC/IRON TRANSPORTER"/>
    <property type="match status" value="1"/>
</dbReference>
<proteinExistence type="predicted"/>
<feature type="transmembrane region" description="Helical" evidence="6">
    <location>
        <begin position="273"/>
        <end position="297"/>
    </location>
</feature>
<dbReference type="Proteomes" id="UP001470230">
    <property type="component" value="Unassembled WGS sequence"/>
</dbReference>
<evidence type="ECO:0000256" key="1">
    <source>
        <dbReference type="ARBA" id="ARBA00004141"/>
    </source>
</evidence>
<sequence length="330" mass="36913">MSLGSNLEIAKWIFTSIACILSVIGVLLPILIHSDKSIKRFDSFSGGILLSAGFAHFLEDATDYIFKYGKTSYPVSGTTAVAVFSALTIVLVFTGSKNDSYGEFKNDDEQLENKAKKRPSHIKLSFKSKGKKGKDNNADSIEQELNTLDNNNDKEINHDQPKEISYSASSKKKFEQNFTCLPILTILIYLFFSMNSLLEGIKMGMLNTTKDLIIFSLLVLARKTFEAFSLGLIFLKSKPNKWLYFSMLIVYSLLFPAGTIIAVLLKLKSNELIFGILLSASAGAFIYVGVCTWEVMFLNRRIWSYKDKFWHLGLFGLGIGCILLLSFATE</sequence>
<feature type="transmembrane region" description="Helical" evidence="6">
    <location>
        <begin position="12"/>
        <end position="32"/>
    </location>
</feature>
<evidence type="ECO:0008006" key="9">
    <source>
        <dbReference type="Google" id="ProtNLM"/>
    </source>
</evidence>
<evidence type="ECO:0000256" key="2">
    <source>
        <dbReference type="ARBA" id="ARBA00022692"/>
    </source>
</evidence>
<name>A0ABR2KZX7_9EUKA</name>